<evidence type="ECO:0000259" key="1">
    <source>
        <dbReference type="Pfam" id="PF00168"/>
    </source>
</evidence>
<protein>
    <recommendedName>
        <fullName evidence="1">C2 domain-containing protein</fullName>
    </recommendedName>
</protein>
<sequence length="81" mass="9006">VKTCGVLAHSENTRIVRVKVIAGIGLAKKDILGASDPYVKVTLYDPVNGVLTSIQTKTIRKVTSLFMEFLCCFLFNNFIER</sequence>
<evidence type="ECO:0000313" key="2">
    <source>
        <dbReference type="Ensembl" id="ENSMCSP00000001912.1"/>
    </source>
</evidence>
<reference evidence="2" key="2">
    <citation type="submission" date="2025-09" db="UniProtKB">
        <authorList>
            <consortium name="Ensembl"/>
        </authorList>
    </citation>
    <scope>IDENTIFICATION</scope>
</reference>
<dbReference type="Gene3D" id="2.60.40.150">
    <property type="entry name" value="C2 domain"/>
    <property type="match status" value="1"/>
</dbReference>
<dbReference type="OrthoDB" id="423283at2759"/>
<name>A0A8C5T5I1_9PASS</name>
<proteinExistence type="predicted"/>
<dbReference type="SUPFAM" id="SSF49562">
    <property type="entry name" value="C2 domain (Calcium/lipid-binding domain, CaLB)"/>
    <property type="match status" value="1"/>
</dbReference>
<reference evidence="2" key="1">
    <citation type="submission" date="2025-08" db="UniProtKB">
        <authorList>
            <consortium name="Ensembl"/>
        </authorList>
    </citation>
    <scope>IDENTIFICATION</scope>
</reference>
<dbReference type="InterPro" id="IPR000008">
    <property type="entry name" value="C2_dom"/>
</dbReference>
<dbReference type="Pfam" id="PF00168">
    <property type="entry name" value="C2"/>
    <property type="match status" value="1"/>
</dbReference>
<keyword evidence="3" id="KW-1185">Reference proteome</keyword>
<organism evidence="2 3">
    <name type="scientific">Malurus cyaneus samueli</name>
    <dbReference type="NCBI Taxonomy" id="2593467"/>
    <lineage>
        <taxon>Eukaryota</taxon>
        <taxon>Metazoa</taxon>
        <taxon>Chordata</taxon>
        <taxon>Craniata</taxon>
        <taxon>Vertebrata</taxon>
        <taxon>Euteleostomi</taxon>
        <taxon>Archelosauria</taxon>
        <taxon>Archosauria</taxon>
        <taxon>Dinosauria</taxon>
        <taxon>Saurischia</taxon>
        <taxon>Theropoda</taxon>
        <taxon>Coelurosauria</taxon>
        <taxon>Aves</taxon>
        <taxon>Neognathae</taxon>
        <taxon>Neoaves</taxon>
        <taxon>Telluraves</taxon>
        <taxon>Australaves</taxon>
        <taxon>Passeriformes</taxon>
        <taxon>Meliphagoidea</taxon>
        <taxon>Maluridae</taxon>
        <taxon>Malurus</taxon>
    </lineage>
</organism>
<dbReference type="InterPro" id="IPR035892">
    <property type="entry name" value="C2_domain_sf"/>
</dbReference>
<feature type="domain" description="C2" evidence="1">
    <location>
        <begin position="15"/>
        <end position="61"/>
    </location>
</feature>
<dbReference type="Ensembl" id="ENSMCST00000001954.1">
    <property type="protein sequence ID" value="ENSMCSP00000001912.1"/>
    <property type="gene ID" value="ENSMCSG00000001419.1"/>
</dbReference>
<dbReference type="Proteomes" id="UP000694560">
    <property type="component" value="Unplaced"/>
</dbReference>
<evidence type="ECO:0000313" key="3">
    <source>
        <dbReference type="Proteomes" id="UP000694560"/>
    </source>
</evidence>
<dbReference type="AlphaFoldDB" id="A0A8C5T5I1"/>
<accession>A0A8C5T5I1</accession>